<dbReference type="EMBL" id="QRZH01000015">
    <property type="protein sequence ID" value="RGV50744.1"/>
    <property type="molecule type" value="Genomic_DNA"/>
</dbReference>
<proteinExistence type="predicted"/>
<dbReference type="InterPro" id="IPR016040">
    <property type="entry name" value="NAD(P)-bd_dom"/>
</dbReference>
<dbReference type="SUPFAM" id="SSF51735">
    <property type="entry name" value="NAD(P)-binding Rossmann-fold domains"/>
    <property type="match status" value="1"/>
</dbReference>
<organism evidence="2 3">
    <name type="scientific">Bacteroides fragilis</name>
    <dbReference type="NCBI Taxonomy" id="817"/>
    <lineage>
        <taxon>Bacteria</taxon>
        <taxon>Pseudomonadati</taxon>
        <taxon>Bacteroidota</taxon>
        <taxon>Bacteroidia</taxon>
        <taxon>Bacteroidales</taxon>
        <taxon>Bacteroidaceae</taxon>
        <taxon>Bacteroides</taxon>
    </lineage>
</organism>
<dbReference type="InterPro" id="IPR036291">
    <property type="entry name" value="NAD(P)-bd_dom_sf"/>
</dbReference>
<dbReference type="GO" id="GO:0042602">
    <property type="term" value="F:riboflavin reductase (NADPH) activity"/>
    <property type="evidence" value="ECO:0007669"/>
    <property type="project" value="TreeGrafter"/>
</dbReference>
<name>A0A412XZP3_BACFG</name>
<accession>A0A412XZP3</accession>
<sequence>MKHVILFGVTGSIGNYIIKALETLNDVRLTLFVRNSLKLSKEQKEKHRIIEGDVMNYKNVKDALKGQDIVYFGLSGNLDAMVKNIIKAMKETDVKKIIAISSMGIYGASWKATLCGKKDAPGFLNSIMLTVMKPMFRRHRKLADIVENSGLDYTILRPGRFTYDDEISYQITYKGEPELGRDISRKSIAHFVMKIVKAPEQFTNQNISLTKGV</sequence>
<dbReference type="PANTHER" id="PTHR43355">
    <property type="entry name" value="FLAVIN REDUCTASE (NADPH)"/>
    <property type="match status" value="1"/>
</dbReference>
<protein>
    <submittedName>
        <fullName evidence="2">NAD-dependent epimerase/dehydratase family protein</fullName>
    </submittedName>
</protein>
<dbReference type="PANTHER" id="PTHR43355:SF2">
    <property type="entry name" value="FLAVIN REDUCTASE (NADPH)"/>
    <property type="match status" value="1"/>
</dbReference>
<dbReference type="Pfam" id="PF13460">
    <property type="entry name" value="NAD_binding_10"/>
    <property type="match status" value="1"/>
</dbReference>
<comment type="caution">
    <text evidence="2">The sequence shown here is derived from an EMBL/GenBank/DDBJ whole genome shotgun (WGS) entry which is preliminary data.</text>
</comment>
<evidence type="ECO:0000259" key="1">
    <source>
        <dbReference type="Pfam" id="PF13460"/>
    </source>
</evidence>
<feature type="domain" description="NAD(P)-binding" evidence="1">
    <location>
        <begin position="8"/>
        <end position="199"/>
    </location>
</feature>
<evidence type="ECO:0000313" key="3">
    <source>
        <dbReference type="Proteomes" id="UP000286270"/>
    </source>
</evidence>
<reference evidence="2 3" key="1">
    <citation type="submission" date="2018-08" db="EMBL/GenBank/DDBJ databases">
        <title>A genome reference for cultivated species of the human gut microbiota.</title>
        <authorList>
            <person name="Zou Y."/>
            <person name="Xue W."/>
            <person name="Luo G."/>
        </authorList>
    </citation>
    <scope>NUCLEOTIDE SEQUENCE [LARGE SCALE GENOMIC DNA]</scope>
    <source>
        <strain evidence="2 3">AF14-26</strain>
    </source>
</reference>
<dbReference type="AlphaFoldDB" id="A0A412XZP3"/>
<gene>
    <name evidence="2" type="ORF">DWW08_16090</name>
</gene>
<dbReference type="Gene3D" id="3.40.50.720">
    <property type="entry name" value="NAD(P)-binding Rossmann-like Domain"/>
    <property type="match status" value="1"/>
</dbReference>
<dbReference type="Proteomes" id="UP000286270">
    <property type="component" value="Unassembled WGS sequence"/>
</dbReference>
<evidence type="ECO:0000313" key="2">
    <source>
        <dbReference type="EMBL" id="RGV50744.1"/>
    </source>
</evidence>
<dbReference type="GO" id="GO:0004074">
    <property type="term" value="F:biliverdin reductase [NAD(P)H] activity"/>
    <property type="evidence" value="ECO:0007669"/>
    <property type="project" value="TreeGrafter"/>
</dbReference>
<dbReference type="InterPro" id="IPR051606">
    <property type="entry name" value="Polyketide_Oxido-like"/>
</dbReference>
<dbReference type="RefSeq" id="WP_122143077.1">
    <property type="nucleotide sequence ID" value="NZ_JAQENO010000033.1"/>
</dbReference>